<dbReference type="Proteomes" id="UP000243937">
    <property type="component" value="Chromosome"/>
</dbReference>
<evidence type="ECO:0000313" key="3">
    <source>
        <dbReference type="Proteomes" id="UP000243937"/>
    </source>
</evidence>
<evidence type="ECO:0000259" key="1">
    <source>
        <dbReference type="SMART" id="SM00731"/>
    </source>
</evidence>
<protein>
    <submittedName>
        <fullName evidence="2">SprT family protein</fullName>
    </submittedName>
</protein>
<sequence length="175" mass="20329">MTSDIQQRIITRVNDCMQLAATELAREFAPPLVRFNQGGRIAGSAWLERWELRFNPVLLADNEAEFMDEIVPHEVAHLVTFACFGKVKPHGREWQHIMQSVFGLTPRTRHRLDTSKVAPTFSYQCACRSHQLTLRRHNKIMRAQQRYLCLHCNELLQKTLAPRALLKTKPDQDPR</sequence>
<organism evidence="2 3">
    <name type="scientific">Oceanisphaera profunda</name>
    <dbReference type="NCBI Taxonomy" id="1416627"/>
    <lineage>
        <taxon>Bacteria</taxon>
        <taxon>Pseudomonadati</taxon>
        <taxon>Pseudomonadota</taxon>
        <taxon>Gammaproteobacteria</taxon>
        <taxon>Aeromonadales</taxon>
        <taxon>Aeromonadaceae</taxon>
        <taxon>Oceanisphaera</taxon>
    </lineage>
</organism>
<dbReference type="GO" id="GO:0006950">
    <property type="term" value="P:response to stress"/>
    <property type="evidence" value="ECO:0007669"/>
    <property type="project" value="UniProtKB-ARBA"/>
</dbReference>
<dbReference type="EMBL" id="CP021377">
    <property type="protein sequence ID" value="ART83569.1"/>
    <property type="molecule type" value="Genomic_DNA"/>
</dbReference>
<dbReference type="OrthoDB" id="267364at2"/>
<gene>
    <name evidence="2" type="ORF">CBP31_13790</name>
</gene>
<dbReference type="PANTHER" id="PTHR38773:SF1">
    <property type="entry name" value="PROTEIN SPRT"/>
    <property type="match status" value="1"/>
</dbReference>
<dbReference type="Pfam" id="PF10263">
    <property type="entry name" value="SprT-like"/>
    <property type="match status" value="1"/>
</dbReference>
<proteinExistence type="predicted"/>
<dbReference type="SMART" id="SM00731">
    <property type="entry name" value="SprT"/>
    <property type="match status" value="1"/>
</dbReference>
<reference evidence="2 3" key="1">
    <citation type="journal article" date="2014" name="Int. J. Syst. Evol. Microbiol.">
        <title>Oceanisphaera profunda sp. nov., a marine bacterium isolated from deep-sea sediment, and emended description of the genus Oceanisphaera.</title>
        <authorList>
            <person name="Xu Z."/>
            <person name="Zhang X.Y."/>
            <person name="Su H.N."/>
            <person name="Yu Z.C."/>
            <person name="Liu C."/>
            <person name="Li H."/>
            <person name="Chen X.L."/>
            <person name="Song X.Y."/>
            <person name="Xie B.B."/>
            <person name="Qin Q.L."/>
            <person name="Zhou B.C."/>
            <person name="Shi M."/>
            <person name="Huang Y."/>
            <person name="Zhang Y.Z."/>
        </authorList>
    </citation>
    <scope>NUCLEOTIDE SEQUENCE [LARGE SCALE GENOMIC DNA]</scope>
    <source>
        <strain evidence="2 3">SM1222</strain>
    </source>
</reference>
<dbReference type="KEGG" id="opf:CBP31_13790"/>
<dbReference type="InterPro" id="IPR006640">
    <property type="entry name" value="SprT-like_domain"/>
</dbReference>
<evidence type="ECO:0000313" key="2">
    <source>
        <dbReference type="EMBL" id="ART83569.1"/>
    </source>
</evidence>
<dbReference type="AlphaFoldDB" id="A0A1Y0D7P4"/>
<feature type="domain" description="SprT-like" evidence="1">
    <location>
        <begin position="11"/>
        <end position="159"/>
    </location>
</feature>
<dbReference type="PANTHER" id="PTHR38773">
    <property type="entry name" value="PROTEIN SPRT"/>
    <property type="match status" value="1"/>
</dbReference>
<keyword evidence="3" id="KW-1185">Reference proteome</keyword>
<dbReference type="RefSeq" id="WP_087038248.1">
    <property type="nucleotide sequence ID" value="NZ_CP021377.1"/>
</dbReference>
<dbReference type="NCBIfam" id="NF003421">
    <property type="entry name" value="PRK04860.1"/>
    <property type="match status" value="1"/>
</dbReference>
<name>A0A1Y0D7P4_9GAMM</name>
<accession>A0A1Y0D7P4</accession>